<keyword evidence="3" id="KW-0560">Oxidoreductase</keyword>
<evidence type="ECO:0000313" key="4">
    <source>
        <dbReference type="EMBL" id="KAL1861850.1"/>
    </source>
</evidence>
<dbReference type="PANTHER" id="PTHR24320:SF252">
    <property type="entry name" value="DEHYDROGENASE_REDUCTASE FAMILY PROTEIN, PUTATIVE (AFU_ORTHOLOGUE AFUA_3G08550)-RELATED"/>
    <property type="match status" value="1"/>
</dbReference>
<evidence type="ECO:0000256" key="1">
    <source>
        <dbReference type="ARBA" id="ARBA00006484"/>
    </source>
</evidence>
<dbReference type="Proteomes" id="UP001586593">
    <property type="component" value="Unassembled WGS sequence"/>
</dbReference>
<proteinExistence type="inferred from homology"/>
<keyword evidence="5" id="KW-1185">Reference proteome</keyword>
<comment type="similarity">
    <text evidence="1">Belongs to the short-chain dehydrogenases/reductases (SDR) family.</text>
</comment>
<accession>A0ABR3WHI5</accession>
<dbReference type="InterPro" id="IPR036291">
    <property type="entry name" value="NAD(P)-bd_dom_sf"/>
</dbReference>
<evidence type="ECO:0000256" key="3">
    <source>
        <dbReference type="ARBA" id="ARBA00023002"/>
    </source>
</evidence>
<dbReference type="EMBL" id="JAZHXJ010000403">
    <property type="protein sequence ID" value="KAL1861850.1"/>
    <property type="molecule type" value="Genomic_DNA"/>
</dbReference>
<keyword evidence="2" id="KW-0521">NADP</keyword>
<name>A0ABR3WHI5_9PEZI</name>
<dbReference type="InterPro" id="IPR002347">
    <property type="entry name" value="SDR_fam"/>
</dbReference>
<evidence type="ECO:0000313" key="5">
    <source>
        <dbReference type="Proteomes" id="UP001586593"/>
    </source>
</evidence>
<evidence type="ECO:0000256" key="2">
    <source>
        <dbReference type="ARBA" id="ARBA00022857"/>
    </source>
</evidence>
<evidence type="ECO:0008006" key="6">
    <source>
        <dbReference type="Google" id="ProtNLM"/>
    </source>
</evidence>
<gene>
    <name evidence="4" type="ORF">VTK73DRAFT_6897</name>
</gene>
<protein>
    <recommendedName>
        <fullName evidence="6">NAD(P)-binding protein</fullName>
    </recommendedName>
</protein>
<sequence length="333" mass="36502">MLQPPIPPTPAGVTLAGKTVIVTGGNAGLGFEAARQFLTLHAARVILACRSLSRGEKAAAALRADPEVQQKNPNAVVEVFELDLADYQSGLRFAQKVKKEVRELDILLNNAGQVLIKYTKAPTGHEMSMQVNCYTQILITLELLPLLRGTAKLRGSPTRVTFTGSNTHVTQETVSKRPVKPDETTLGHFDDPAHFSRFYRYADTKLCIHAYVRKLAQIAPDEVIVNNLCPGMVQTGLDKNLPLPLRITMVLVRKGFGRTVQEGARTLVYAAAVAGKETNGKYLQHNQIHQGAAYLSTPEGRKFIDGLWKETVADCAKIDQELRAYSEVGKADM</sequence>
<comment type="caution">
    <text evidence="4">The sequence shown here is derived from an EMBL/GenBank/DDBJ whole genome shotgun (WGS) entry which is preliminary data.</text>
</comment>
<dbReference type="Gene3D" id="3.40.50.720">
    <property type="entry name" value="NAD(P)-binding Rossmann-like Domain"/>
    <property type="match status" value="1"/>
</dbReference>
<organism evidence="4 5">
    <name type="scientific">Phialemonium thermophilum</name>
    <dbReference type="NCBI Taxonomy" id="223376"/>
    <lineage>
        <taxon>Eukaryota</taxon>
        <taxon>Fungi</taxon>
        <taxon>Dikarya</taxon>
        <taxon>Ascomycota</taxon>
        <taxon>Pezizomycotina</taxon>
        <taxon>Sordariomycetes</taxon>
        <taxon>Sordariomycetidae</taxon>
        <taxon>Cephalothecales</taxon>
        <taxon>Cephalothecaceae</taxon>
        <taxon>Phialemonium</taxon>
    </lineage>
</organism>
<reference evidence="4 5" key="1">
    <citation type="journal article" date="2024" name="Commun. Biol.">
        <title>Comparative genomic analysis of thermophilic fungi reveals convergent evolutionary adaptations and gene losses.</title>
        <authorList>
            <person name="Steindorff A.S."/>
            <person name="Aguilar-Pontes M.V."/>
            <person name="Robinson A.J."/>
            <person name="Andreopoulos B."/>
            <person name="LaButti K."/>
            <person name="Kuo A."/>
            <person name="Mondo S."/>
            <person name="Riley R."/>
            <person name="Otillar R."/>
            <person name="Haridas S."/>
            <person name="Lipzen A."/>
            <person name="Grimwood J."/>
            <person name="Schmutz J."/>
            <person name="Clum A."/>
            <person name="Reid I.D."/>
            <person name="Moisan M.C."/>
            <person name="Butler G."/>
            <person name="Nguyen T.T.M."/>
            <person name="Dewar K."/>
            <person name="Conant G."/>
            <person name="Drula E."/>
            <person name="Henrissat B."/>
            <person name="Hansel C."/>
            <person name="Singer S."/>
            <person name="Hutchinson M.I."/>
            <person name="de Vries R.P."/>
            <person name="Natvig D.O."/>
            <person name="Powell A.J."/>
            <person name="Tsang A."/>
            <person name="Grigoriev I.V."/>
        </authorList>
    </citation>
    <scope>NUCLEOTIDE SEQUENCE [LARGE SCALE GENOMIC DNA]</scope>
    <source>
        <strain evidence="4 5">ATCC 24622</strain>
    </source>
</reference>
<dbReference type="PRINTS" id="PR00081">
    <property type="entry name" value="GDHRDH"/>
</dbReference>
<dbReference type="PANTHER" id="PTHR24320">
    <property type="entry name" value="RETINOL DEHYDROGENASE"/>
    <property type="match status" value="1"/>
</dbReference>
<dbReference type="Pfam" id="PF00106">
    <property type="entry name" value="adh_short"/>
    <property type="match status" value="1"/>
</dbReference>
<dbReference type="SUPFAM" id="SSF51735">
    <property type="entry name" value="NAD(P)-binding Rossmann-fold domains"/>
    <property type="match status" value="1"/>
</dbReference>